<accession>A0AAV9XY45</accession>
<evidence type="ECO:0000313" key="2">
    <source>
        <dbReference type="Proteomes" id="UP001311799"/>
    </source>
</evidence>
<protein>
    <submittedName>
        <fullName evidence="1">Uncharacterized protein</fullName>
    </submittedName>
</protein>
<dbReference type="AlphaFoldDB" id="A0AAV9XY45"/>
<evidence type="ECO:0000313" key="1">
    <source>
        <dbReference type="EMBL" id="KAK6589597.1"/>
    </source>
</evidence>
<dbReference type="Proteomes" id="UP001311799">
    <property type="component" value="Unassembled WGS sequence"/>
</dbReference>
<organism evidence="1 2">
    <name type="scientific">Cryptosporidium xiaoi</name>
    <dbReference type="NCBI Taxonomy" id="659607"/>
    <lineage>
        <taxon>Eukaryota</taxon>
        <taxon>Sar</taxon>
        <taxon>Alveolata</taxon>
        <taxon>Apicomplexa</taxon>
        <taxon>Conoidasida</taxon>
        <taxon>Coccidia</taxon>
        <taxon>Eucoccidiorida</taxon>
        <taxon>Eimeriorina</taxon>
        <taxon>Cryptosporidiidae</taxon>
        <taxon>Cryptosporidium</taxon>
    </lineage>
</organism>
<dbReference type="EMBL" id="JAWDEY010000011">
    <property type="protein sequence ID" value="KAK6589597.1"/>
    <property type="molecule type" value="Genomic_DNA"/>
</dbReference>
<reference evidence="1 2" key="1">
    <citation type="submission" date="2023-10" db="EMBL/GenBank/DDBJ databases">
        <title>Comparative genomics analysis reveals potential genetic determinants of host preference in Cryptosporidium xiaoi.</title>
        <authorList>
            <person name="Xiao L."/>
            <person name="Li J."/>
        </authorList>
    </citation>
    <scope>NUCLEOTIDE SEQUENCE [LARGE SCALE GENOMIC DNA]</scope>
    <source>
        <strain evidence="1 2">52996</strain>
    </source>
</reference>
<name>A0AAV9XY45_9CRYT</name>
<keyword evidence="2" id="KW-1185">Reference proteome</keyword>
<sequence length="550" mass="61919">MGNALANDISTQDIIDGKESTLIQPLIKSLSDSNLNSNATSRVASFQGMPNQFIDGQVSDTLGRISSRIITTCGVIHYLSRAGSNKNENIDSDFEVLDSINDKNYIFESLDNKEEKSTCDNYISKINNNSLIPTTKDNLFDNLTYGMGFELESRESSENLEDIIRTRDIVSNESIEIESSSLNTKFKTNEIEVKSKLFKIFGNKKNHMPFLSPGIIDVFVPFVLDETLLACFLVCPHWLLTIANFLNKKYSISIDEKFIECYAGNIELEHATVTIQPVLTVGGSVRIDRVLYAKVLKNCLNKSSTLSYNFKYKSALMEGDKKNFRKNRSNSTFQPPNRESSCNSTSKIIYTSSYRFNTKATGTKRVQWAYKDISRSHCEEVAVAHTTTTSSLNVGDRIEIAVNMSNSFGVVDLDSIKFQRLVFEEISSERCEIEDMYSSDSDWRPIKNEGKELKDFFNVPIFSPQMEILYTECAGTDVITYKIIYNAIKPGELANSKEHFGIDISVVPKNFAIISALKRKGLQHDRYSPLQLRVGDQLVLYISKGGTIPT</sequence>
<comment type="caution">
    <text evidence="1">The sequence shown here is derived from an EMBL/GenBank/DDBJ whole genome shotgun (WGS) entry which is preliminary data.</text>
</comment>
<gene>
    <name evidence="1" type="ORF">RS030_1183</name>
</gene>
<proteinExistence type="predicted"/>